<dbReference type="GO" id="GO:0005813">
    <property type="term" value="C:centrosome"/>
    <property type="evidence" value="ECO:0007669"/>
    <property type="project" value="TreeGrafter"/>
</dbReference>
<proteinExistence type="predicted"/>
<feature type="coiled-coil region" evidence="1">
    <location>
        <begin position="116"/>
        <end position="503"/>
    </location>
</feature>
<dbReference type="PANTHER" id="PTHR18947">
    <property type="entry name" value="HOOK PROTEINS"/>
    <property type="match status" value="1"/>
</dbReference>
<keyword evidence="4" id="KW-1185">Reference proteome</keyword>
<dbReference type="GO" id="GO:0031122">
    <property type="term" value="P:cytoplasmic microtubule organization"/>
    <property type="evidence" value="ECO:0007669"/>
    <property type="project" value="TreeGrafter"/>
</dbReference>
<name>A0A430Q7U3_SCHBO</name>
<dbReference type="SUPFAM" id="SSF90257">
    <property type="entry name" value="Myosin rod fragments"/>
    <property type="match status" value="1"/>
</dbReference>
<protein>
    <submittedName>
        <fullName evidence="3">Uncharacterized protein</fullName>
    </submittedName>
</protein>
<feature type="region of interest" description="Disordered" evidence="2">
    <location>
        <begin position="861"/>
        <end position="889"/>
    </location>
</feature>
<dbReference type="Gene3D" id="1.20.5.1160">
    <property type="entry name" value="Vasodilator-stimulated phosphoprotein"/>
    <property type="match status" value="1"/>
</dbReference>
<keyword evidence="1" id="KW-0175">Coiled coil</keyword>
<feature type="region of interest" description="Disordered" evidence="2">
    <location>
        <begin position="761"/>
        <end position="783"/>
    </location>
</feature>
<accession>A0A430Q7U3</accession>
<feature type="region of interest" description="Disordered" evidence="2">
    <location>
        <begin position="677"/>
        <end position="715"/>
    </location>
</feature>
<dbReference type="EMBL" id="QMKO01002361">
    <property type="protein sequence ID" value="RTG83762.1"/>
    <property type="molecule type" value="Genomic_DNA"/>
</dbReference>
<feature type="compositionally biased region" description="Low complexity" evidence="2">
    <location>
        <begin position="767"/>
        <end position="781"/>
    </location>
</feature>
<feature type="region of interest" description="Disordered" evidence="2">
    <location>
        <begin position="972"/>
        <end position="1002"/>
    </location>
</feature>
<sequence length="1002" mass="114851">MVNIEQKTVSALRNELIMEKIQLQKRNSELKCIQVCLEKYGLSKDWFKELSSEENSIDLINLYFINCSLLKFKKKVGVIDTTLFSQELEEYEKVKANNCTTNNTTDNSIKENSSILIQIKDRVIELERENARLNEALQNEIAHNENIKANNQNLEIRINTFQEQSVSIQRQLAELIATNARLQVENTTLHSQLDSFQGQNSNLSARITELESEIHHLSNVLDTMHTSKSQLTTDYEQLQCLHEKLTQDYEQLIETLKTSKESQRQLKSEIQLANEQVNKLQTEANEVQRLKNALEQERGSLKAEIHHLSNVLDTMHTSKSQLTTDYEQLQCLHEKLTQDYEQLIETLKTSKESQRQLKSEIQLANEQVNKLQTEANEVQRLKNALEQERGSLKGEVKQIVQFREENARLQSELNSLNSILTRERHEKTNILERNREIRHQLQDNEHRKEQLTNELQKYQKLEQTLNNEIESLKIRLQMLTELSSKYEKENKSLLSQLQSLLNQNQEILASTLKNCENHVSQEGVLRERLLSMHKQKQQLEEKVMEQYRNGSSSKSTVSTLHSQSSWLNDSYRSIPTIGQTSSTLHRCDKRLVPGSVSIYDRDPDEQSQEALKQFLKYLDDSSGTNTRMNSFHYQQLYLSFNLTFQPSSAVPPQISNHKQFGNHDFLLPIRPNSGGLTISPCIEKRPQSRLSSDRYTECMDSPISGRSSHSSSNGVKSQLINQTHHFPHRIDKHVLNFTENISTNEKKFHLNNTNGWLSNDDSHDRSICSSNSSSNGMNSQNLPSTERCEKQISEIVQIKATTDESNIVIHKNIISDTPTNISTSSPKPCLSRSSSLCYSKLNDPIYVQRALNSMASSNANSCQSTQKINSPLTNRCDDNPTSSGTVGLNNSKYFNNPTYIQHTGKSFELNTSSKSENNQKSMPSTNSSYNINSMASNCTESIPIFDHHKTSNMSKSALLREQFFSSMIGEADRNQQTQQHQSLESSSELPRKPKVLLQYRDL</sequence>
<dbReference type="GO" id="GO:0005737">
    <property type="term" value="C:cytoplasm"/>
    <property type="evidence" value="ECO:0007669"/>
    <property type="project" value="TreeGrafter"/>
</dbReference>
<comment type="caution">
    <text evidence="3">The sequence shown here is derived from an EMBL/GenBank/DDBJ whole genome shotgun (WGS) entry which is preliminary data.</text>
</comment>
<dbReference type="Proteomes" id="UP000290809">
    <property type="component" value="Unassembled WGS sequence"/>
</dbReference>
<evidence type="ECO:0000256" key="1">
    <source>
        <dbReference type="SAM" id="Coils"/>
    </source>
</evidence>
<feature type="compositionally biased region" description="Low complexity" evidence="2">
    <location>
        <begin position="701"/>
        <end position="715"/>
    </location>
</feature>
<dbReference type="GO" id="GO:0051959">
    <property type="term" value="F:dynein light intermediate chain binding"/>
    <property type="evidence" value="ECO:0007669"/>
    <property type="project" value="TreeGrafter"/>
</dbReference>
<dbReference type="PANTHER" id="PTHR18947:SF28">
    <property type="entry name" value="GIRDIN, ISOFORM A"/>
    <property type="match status" value="1"/>
</dbReference>
<dbReference type="STRING" id="6184.A0A430Q7U3"/>
<evidence type="ECO:0000256" key="2">
    <source>
        <dbReference type="SAM" id="MobiDB-lite"/>
    </source>
</evidence>
<dbReference type="AlphaFoldDB" id="A0A430Q7U3"/>
<feature type="compositionally biased region" description="Basic and acidic residues" evidence="2">
    <location>
        <begin position="682"/>
        <end position="697"/>
    </location>
</feature>
<evidence type="ECO:0000313" key="3">
    <source>
        <dbReference type="EMBL" id="RTG83762.1"/>
    </source>
</evidence>
<feature type="compositionally biased region" description="Polar residues" evidence="2">
    <location>
        <begin position="862"/>
        <end position="889"/>
    </location>
</feature>
<reference evidence="3 4" key="1">
    <citation type="journal article" date="2019" name="PLoS Pathog.">
        <title>Genome sequence of the bovine parasite Schistosoma bovis Tanzania.</title>
        <authorList>
            <person name="Oey H."/>
            <person name="Zakrzewski M."/>
            <person name="Gobert G."/>
            <person name="Gravermann K."/>
            <person name="Stoye J."/>
            <person name="Jones M."/>
            <person name="Mcmanus D."/>
            <person name="Krause L."/>
        </authorList>
    </citation>
    <scope>NUCLEOTIDE SEQUENCE [LARGE SCALE GENOMIC DNA]</scope>
    <source>
        <strain evidence="3 4">TAN1997</strain>
    </source>
</reference>
<gene>
    <name evidence="3" type="ORF">DC041_0000246</name>
</gene>
<organism evidence="3 4">
    <name type="scientific">Schistosoma bovis</name>
    <name type="common">Blood fluke</name>
    <dbReference type="NCBI Taxonomy" id="6184"/>
    <lineage>
        <taxon>Eukaryota</taxon>
        <taxon>Metazoa</taxon>
        <taxon>Spiralia</taxon>
        <taxon>Lophotrochozoa</taxon>
        <taxon>Platyhelminthes</taxon>
        <taxon>Trematoda</taxon>
        <taxon>Digenea</taxon>
        <taxon>Strigeidida</taxon>
        <taxon>Schistosomatoidea</taxon>
        <taxon>Schistosomatidae</taxon>
        <taxon>Schistosoma</taxon>
    </lineage>
</organism>
<evidence type="ECO:0000313" key="4">
    <source>
        <dbReference type="Proteomes" id="UP000290809"/>
    </source>
</evidence>
<dbReference type="GO" id="GO:0008017">
    <property type="term" value="F:microtubule binding"/>
    <property type="evidence" value="ECO:0007669"/>
    <property type="project" value="TreeGrafter"/>
</dbReference>
<feature type="region of interest" description="Disordered" evidence="2">
    <location>
        <begin position="909"/>
        <end position="929"/>
    </location>
</feature>
<dbReference type="GO" id="GO:0030705">
    <property type="term" value="P:cytoskeleton-dependent intracellular transport"/>
    <property type="evidence" value="ECO:0007669"/>
    <property type="project" value="TreeGrafter"/>
</dbReference>
<feature type="compositionally biased region" description="Low complexity" evidence="2">
    <location>
        <begin position="975"/>
        <end position="988"/>
    </location>
</feature>